<sequence length="282" mass="30628">MASDQQPASPQSNNVGVRDQHKPTTLRISDLPATALEADVRAAFAQFGFVVEVILAPFGDALVTLDSAAAAAEAVRRANGRYLHHQNHSEGEKAHGGCSFEETPEAVRPPFREPTQSLSVEIAETQWTGDSVHWGLSGGDDSGAWSAGLRDGEDWGRLFGDEFSLAPRHGMTPQERKARAVRFARSLGVDGTLRLTPIRFTPLGLTWRERLQQAQRSARGLEVTEPEAEQPLAAPPAAAPLAVREPLGLTTRERRRRASQYARLAGRARADEAEGKKGSELE</sequence>
<dbReference type="PROSITE" id="PS50102">
    <property type="entry name" value="RRM"/>
    <property type="match status" value="1"/>
</dbReference>
<dbReference type="Gene3D" id="3.30.70.330">
    <property type="match status" value="1"/>
</dbReference>
<evidence type="ECO:0000313" key="5">
    <source>
        <dbReference type="Proteomes" id="UP001396898"/>
    </source>
</evidence>
<feature type="region of interest" description="Disordered" evidence="2">
    <location>
        <begin position="217"/>
        <end position="282"/>
    </location>
</feature>
<gene>
    <name evidence="4" type="ORF">PG991_001839</name>
</gene>
<feature type="compositionally biased region" description="Polar residues" evidence="2">
    <location>
        <begin position="1"/>
        <end position="15"/>
    </location>
</feature>
<feature type="region of interest" description="Disordered" evidence="2">
    <location>
        <begin position="87"/>
        <end position="111"/>
    </location>
</feature>
<feature type="compositionally biased region" description="Basic and acidic residues" evidence="2">
    <location>
        <begin position="268"/>
        <end position="282"/>
    </location>
</feature>
<evidence type="ECO:0000256" key="2">
    <source>
        <dbReference type="SAM" id="MobiDB-lite"/>
    </source>
</evidence>
<keyword evidence="5" id="KW-1185">Reference proteome</keyword>
<comment type="caution">
    <text evidence="4">The sequence shown here is derived from an EMBL/GenBank/DDBJ whole genome shotgun (WGS) entry which is preliminary data.</text>
</comment>
<accession>A0ABR1SPI2</accession>
<name>A0ABR1SPI2_9PEZI</name>
<evidence type="ECO:0000313" key="4">
    <source>
        <dbReference type="EMBL" id="KAK8035766.1"/>
    </source>
</evidence>
<dbReference type="SMART" id="SM00360">
    <property type="entry name" value="RRM"/>
    <property type="match status" value="1"/>
</dbReference>
<dbReference type="InterPro" id="IPR012677">
    <property type="entry name" value="Nucleotide-bd_a/b_plait_sf"/>
</dbReference>
<reference evidence="4 5" key="1">
    <citation type="submission" date="2023-01" db="EMBL/GenBank/DDBJ databases">
        <title>Analysis of 21 Apiospora genomes using comparative genomics revels a genus with tremendous synthesis potential of carbohydrate active enzymes and secondary metabolites.</title>
        <authorList>
            <person name="Sorensen T."/>
        </authorList>
    </citation>
    <scope>NUCLEOTIDE SEQUENCE [LARGE SCALE GENOMIC DNA]</scope>
    <source>
        <strain evidence="4 5">CBS 20057</strain>
    </source>
</reference>
<feature type="compositionally biased region" description="Low complexity" evidence="2">
    <location>
        <begin position="239"/>
        <end position="250"/>
    </location>
</feature>
<dbReference type="SUPFAM" id="SSF54928">
    <property type="entry name" value="RNA-binding domain, RBD"/>
    <property type="match status" value="1"/>
</dbReference>
<proteinExistence type="predicted"/>
<dbReference type="InterPro" id="IPR000504">
    <property type="entry name" value="RRM_dom"/>
</dbReference>
<dbReference type="EMBL" id="JAQQWI010000005">
    <property type="protein sequence ID" value="KAK8035766.1"/>
    <property type="molecule type" value="Genomic_DNA"/>
</dbReference>
<protein>
    <recommendedName>
        <fullName evidence="3">RRM domain-containing protein</fullName>
    </recommendedName>
</protein>
<evidence type="ECO:0000256" key="1">
    <source>
        <dbReference type="PROSITE-ProRule" id="PRU00176"/>
    </source>
</evidence>
<dbReference type="InterPro" id="IPR035979">
    <property type="entry name" value="RBD_domain_sf"/>
</dbReference>
<keyword evidence="1" id="KW-0694">RNA-binding</keyword>
<evidence type="ECO:0000259" key="3">
    <source>
        <dbReference type="PROSITE" id="PS50102"/>
    </source>
</evidence>
<feature type="region of interest" description="Disordered" evidence="2">
    <location>
        <begin position="1"/>
        <end position="23"/>
    </location>
</feature>
<feature type="domain" description="RRM" evidence="3">
    <location>
        <begin position="24"/>
        <end position="93"/>
    </location>
</feature>
<dbReference type="Proteomes" id="UP001396898">
    <property type="component" value="Unassembled WGS sequence"/>
</dbReference>
<organism evidence="4 5">
    <name type="scientific">Apiospora marii</name>
    <dbReference type="NCBI Taxonomy" id="335849"/>
    <lineage>
        <taxon>Eukaryota</taxon>
        <taxon>Fungi</taxon>
        <taxon>Dikarya</taxon>
        <taxon>Ascomycota</taxon>
        <taxon>Pezizomycotina</taxon>
        <taxon>Sordariomycetes</taxon>
        <taxon>Xylariomycetidae</taxon>
        <taxon>Amphisphaeriales</taxon>
        <taxon>Apiosporaceae</taxon>
        <taxon>Apiospora</taxon>
    </lineage>
</organism>
<dbReference type="Pfam" id="PF00076">
    <property type="entry name" value="RRM_1"/>
    <property type="match status" value="1"/>
</dbReference>